<dbReference type="InterPro" id="IPR036465">
    <property type="entry name" value="vWFA_dom_sf"/>
</dbReference>
<dbReference type="Pfam" id="PF23105">
    <property type="entry name" value="EGF_integrin"/>
    <property type="match status" value="1"/>
</dbReference>
<dbReference type="GO" id="GO:0009986">
    <property type="term" value="C:cell surface"/>
    <property type="evidence" value="ECO:0007669"/>
    <property type="project" value="TreeGrafter"/>
</dbReference>
<dbReference type="EMBL" id="KB741277">
    <property type="protein sequence ID" value="ENN71196.1"/>
    <property type="molecule type" value="Genomic_DNA"/>
</dbReference>
<dbReference type="PRINTS" id="PR01186">
    <property type="entry name" value="INTEGRINB"/>
</dbReference>
<keyword evidence="5" id="KW-0677">Repeat</keyword>
<evidence type="ECO:0000256" key="10">
    <source>
        <dbReference type="RuleBase" id="RU000633"/>
    </source>
</evidence>
<keyword evidence="4" id="KW-0732">Signal</keyword>
<dbReference type="Gene3D" id="1.20.5.100">
    <property type="entry name" value="Cytochrome c1, transmembrane anchor, C-terminal"/>
    <property type="match status" value="1"/>
</dbReference>
<dbReference type="GO" id="GO:0007229">
    <property type="term" value="P:integrin-mediated signaling pathway"/>
    <property type="evidence" value="ECO:0007669"/>
    <property type="project" value="UniProtKB-KW"/>
</dbReference>
<reference evidence="11" key="1">
    <citation type="journal article" date="2013" name="Genome Biol.">
        <title>Draft genome of the mountain pine beetle, Dendroctonus ponderosae Hopkins, a major forest pest.</title>
        <authorList>
            <person name="Keeling C.I."/>
            <person name="Yuen M.M."/>
            <person name="Liao N.Y."/>
            <person name="Docking T.R."/>
            <person name="Chan S.K."/>
            <person name="Taylor G.A."/>
            <person name="Palmquist D.L."/>
            <person name="Jackman S.D."/>
            <person name="Nguyen A."/>
            <person name="Li M."/>
            <person name="Henderson H."/>
            <person name="Janes J.K."/>
            <person name="Zhao Y."/>
            <person name="Pandoh P."/>
            <person name="Moore R."/>
            <person name="Sperling F.A."/>
            <person name="Huber D.P."/>
            <person name="Birol I."/>
            <person name="Jones S.J."/>
            <person name="Bohlmann J."/>
        </authorList>
    </citation>
    <scope>NUCLEOTIDE SEQUENCE</scope>
</reference>
<evidence type="ECO:0000256" key="2">
    <source>
        <dbReference type="ARBA" id="ARBA00007449"/>
    </source>
</evidence>
<feature type="non-terminal residue" evidence="11">
    <location>
        <position position="1"/>
    </location>
</feature>
<dbReference type="AlphaFoldDB" id="N6TSA2"/>
<evidence type="ECO:0000256" key="8">
    <source>
        <dbReference type="ARBA" id="ARBA00023157"/>
    </source>
</evidence>
<keyword evidence="7" id="KW-0472">Membrane</keyword>
<dbReference type="Gene3D" id="2.10.25.10">
    <property type="entry name" value="Laminin"/>
    <property type="match status" value="3"/>
</dbReference>
<evidence type="ECO:0000256" key="9">
    <source>
        <dbReference type="ARBA" id="ARBA00023180"/>
    </source>
</evidence>
<dbReference type="PROSITE" id="PS00243">
    <property type="entry name" value="I_EGF_1"/>
    <property type="match status" value="1"/>
</dbReference>
<dbReference type="SUPFAM" id="SSF57196">
    <property type="entry name" value="EGF/Laminin"/>
    <property type="match status" value="1"/>
</dbReference>
<comment type="similarity">
    <text evidence="2 10">Belongs to the integrin beta chain family.</text>
</comment>
<dbReference type="GO" id="GO:0008305">
    <property type="term" value="C:integrin complex"/>
    <property type="evidence" value="ECO:0007669"/>
    <property type="project" value="TreeGrafter"/>
</dbReference>
<dbReference type="SMART" id="SM00187">
    <property type="entry name" value="INB"/>
    <property type="match status" value="1"/>
</dbReference>
<dbReference type="Gene3D" id="3.40.50.410">
    <property type="entry name" value="von Willebrand factor, type A domain"/>
    <property type="match status" value="1"/>
</dbReference>
<dbReference type="Pfam" id="PF18720">
    <property type="entry name" value="EGF_Tenascin"/>
    <property type="match status" value="1"/>
</dbReference>
<evidence type="ECO:0000313" key="11">
    <source>
        <dbReference type="EMBL" id="ENN71196.1"/>
    </source>
</evidence>
<keyword evidence="6 10" id="KW-0401">Integrin</keyword>
<sequence length="790" mass="88235">MLPAIPAVIPAAIPVAIPPKSPKIAGVIDKIYTKKTSTSTSLAANVDPAKKSGHAPARSKLAVKIAQFIDKITFTHPKWLCCCHAFPCDGNDDVLALSCFGNSVFTRIHVGTIHRLDFASVCLMKDLTYRCDFKDTLSQCTNLEKNKKSLAKIVKKLPFTEIKTAESALSAIQISPQSFNIVLRKDEPVNLTFTYKAAKNYPLELYFLADLSYSMKEHLDTLKSLGDSLAHSLEQLTKHYKLAFGSFLDKPGMPYILVDPAQYQNPCRSSREERCDQTYLFKHSLNFTEEISQFFQQVNSSKISANVDDLDGALEAIYQILVCDRRFGWSNYARKIILLSTDSLLHIEGDGILAGVSEVNIHELCLVNSTGDHTQPLKYDFPSVGTIKRLLRRQKTNLIVAVTKDKIKMYDRMRKDILLQESFVGELKSNSSNILDLVKAGFNEFIRNVEFSVNTSYSPELDVKFYADCENTGHFIETPGCQNAKEEQEINFKAQFTLTKTTPEYSCNEECQEDRDSCRQHVDSMTCSSRGDCECGKCICPDPYMGDFCEYECPVSTKNQLICSGNGICSAGDCLCNKNFSGLDCSCDKGTSNCRLGFSNETLCNGRGQCICNNCECSDEYSGTYCEIMRSNQPDSEIQNVFCDKYEANVTNYFTANTTDKLKAQNATRMLQIEEGSKSDYAHCVKYCYHTGSNNVVHLMTYENRCDFMITTQAMGIGLAVGIFVAVVVGGLILIMVKKWDIHKKEKAEYKKFAAASAQFNVSNPLYVSPVSTYENPMRGKRNNSTAGKL</sequence>
<dbReference type="Pfam" id="PF00362">
    <property type="entry name" value="Integrin_beta"/>
    <property type="match status" value="1"/>
</dbReference>
<dbReference type="GO" id="GO:0016477">
    <property type="term" value="P:cell migration"/>
    <property type="evidence" value="ECO:0007669"/>
    <property type="project" value="TreeGrafter"/>
</dbReference>
<protein>
    <recommendedName>
        <fullName evidence="10">Integrin beta</fullName>
    </recommendedName>
</protein>
<gene>
    <name evidence="11" type="ORF">YQE_12125</name>
</gene>
<evidence type="ECO:0000256" key="4">
    <source>
        <dbReference type="ARBA" id="ARBA00022729"/>
    </source>
</evidence>
<evidence type="ECO:0000256" key="6">
    <source>
        <dbReference type="ARBA" id="ARBA00023037"/>
    </source>
</evidence>
<proteinExistence type="inferred from homology"/>
<dbReference type="OrthoDB" id="410592at2759"/>
<evidence type="ECO:0000256" key="1">
    <source>
        <dbReference type="ARBA" id="ARBA00004479"/>
    </source>
</evidence>
<dbReference type="SUPFAM" id="SSF53300">
    <property type="entry name" value="vWA-like"/>
    <property type="match status" value="1"/>
</dbReference>
<keyword evidence="3 10" id="KW-0812">Transmembrane</keyword>
<dbReference type="InterPro" id="IPR041161">
    <property type="entry name" value="EGF_Tenascin"/>
</dbReference>
<dbReference type="GO" id="GO:0005178">
    <property type="term" value="F:integrin binding"/>
    <property type="evidence" value="ECO:0007669"/>
    <property type="project" value="TreeGrafter"/>
</dbReference>
<dbReference type="HOGENOM" id="CLU_011772_1_0_1"/>
<dbReference type="PANTHER" id="PTHR10082:SF60">
    <property type="entry name" value="INTEGRIN BETA-PS"/>
    <property type="match status" value="1"/>
</dbReference>
<dbReference type="GO" id="GO:0007160">
    <property type="term" value="P:cell-matrix adhesion"/>
    <property type="evidence" value="ECO:0007669"/>
    <property type="project" value="TreeGrafter"/>
</dbReference>
<keyword evidence="10" id="KW-0130">Cell adhesion</keyword>
<dbReference type="PANTHER" id="PTHR10082">
    <property type="entry name" value="INTEGRIN BETA SUBUNIT"/>
    <property type="match status" value="1"/>
</dbReference>
<comment type="subcellular location">
    <subcellularLocation>
        <location evidence="10">Cell membrane</location>
        <topology evidence="10">Single-pass type I membrane protein</topology>
    </subcellularLocation>
    <subcellularLocation>
        <location evidence="1">Membrane</location>
        <topology evidence="1">Single-pass type I membrane protein</topology>
    </subcellularLocation>
</comment>
<dbReference type="InterPro" id="IPR002369">
    <property type="entry name" value="Integrin_bsu_VWA"/>
</dbReference>
<dbReference type="Gene3D" id="2.60.40.1510">
    <property type="entry name" value="ntegrin, alpha v. Chain A, domain 3"/>
    <property type="match status" value="1"/>
</dbReference>
<name>N6TSA2_DENPD</name>
<dbReference type="InterPro" id="IPR015812">
    <property type="entry name" value="Integrin_bsu"/>
</dbReference>
<dbReference type="GO" id="GO:0098609">
    <property type="term" value="P:cell-cell adhesion"/>
    <property type="evidence" value="ECO:0007669"/>
    <property type="project" value="TreeGrafter"/>
</dbReference>
<accession>N6TSA2</accession>
<organism evidence="11">
    <name type="scientific">Dendroctonus ponderosae</name>
    <name type="common">Mountain pine beetle</name>
    <dbReference type="NCBI Taxonomy" id="77166"/>
    <lineage>
        <taxon>Eukaryota</taxon>
        <taxon>Metazoa</taxon>
        <taxon>Ecdysozoa</taxon>
        <taxon>Arthropoda</taxon>
        <taxon>Hexapoda</taxon>
        <taxon>Insecta</taxon>
        <taxon>Pterygota</taxon>
        <taxon>Neoptera</taxon>
        <taxon>Endopterygota</taxon>
        <taxon>Coleoptera</taxon>
        <taxon>Polyphaga</taxon>
        <taxon>Cucujiformia</taxon>
        <taxon>Curculionidae</taxon>
        <taxon>Scolytinae</taxon>
        <taxon>Dendroctonus</taxon>
    </lineage>
</organism>
<evidence type="ECO:0000256" key="3">
    <source>
        <dbReference type="ARBA" id="ARBA00022692"/>
    </source>
</evidence>
<dbReference type="GO" id="GO:0005925">
    <property type="term" value="C:focal adhesion"/>
    <property type="evidence" value="ECO:0007669"/>
    <property type="project" value="TreeGrafter"/>
</dbReference>
<evidence type="ECO:0000256" key="5">
    <source>
        <dbReference type="ARBA" id="ARBA00022737"/>
    </source>
</evidence>
<dbReference type="InterPro" id="IPR057243">
    <property type="entry name" value="Integrin_I-EGF_CS"/>
</dbReference>
<dbReference type="OMA" id="CANAEPC"/>
<dbReference type="GO" id="GO:0033627">
    <property type="term" value="P:cell adhesion mediated by integrin"/>
    <property type="evidence" value="ECO:0007669"/>
    <property type="project" value="TreeGrafter"/>
</dbReference>
<keyword evidence="9" id="KW-0325">Glycoprotein</keyword>
<evidence type="ECO:0000256" key="7">
    <source>
        <dbReference type="ARBA" id="ARBA00023136"/>
    </source>
</evidence>
<keyword evidence="8" id="KW-1015">Disulfide bond</keyword>
<dbReference type="InterPro" id="IPR057073">
    <property type="entry name" value="EGF_integrin_2"/>
</dbReference>